<name>A0ABV2NLA5_9HYPH</name>
<protein>
    <submittedName>
        <fullName evidence="1">Uncharacterized protein</fullName>
    </submittedName>
</protein>
<accession>A0ABV2NLA5</accession>
<comment type="caution">
    <text evidence="1">The sequence shown here is derived from an EMBL/GenBank/DDBJ whole genome shotgun (WGS) entry which is preliminary data.</text>
</comment>
<gene>
    <name evidence="1" type="ORF">ABIC20_004572</name>
</gene>
<dbReference type="EMBL" id="JBEPNW010000002">
    <property type="protein sequence ID" value="MET3867263.1"/>
    <property type="molecule type" value="Genomic_DNA"/>
</dbReference>
<evidence type="ECO:0000313" key="2">
    <source>
        <dbReference type="Proteomes" id="UP001549119"/>
    </source>
</evidence>
<proteinExistence type="predicted"/>
<dbReference type="Proteomes" id="UP001549119">
    <property type="component" value="Unassembled WGS sequence"/>
</dbReference>
<organism evidence="1 2">
    <name type="scientific">Methylobacterium radiotolerans</name>
    <dbReference type="NCBI Taxonomy" id="31998"/>
    <lineage>
        <taxon>Bacteria</taxon>
        <taxon>Pseudomonadati</taxon>
        <taxon>Pseudomonadota</taxon>
        <taxon>Alphaproteobacteria</taxon>
        <taxon>Hyphomicrobiales</taxon>
        <taxon>Methylobacteriaceae</taxon>
        <taxon>Methylobacterium</taxon>
    </lineage>
</organism>
<sequence length="118" mass="12717">MAEDLLPLTKAERDAKAARAGALRCAKWRRRVKERSAVDEALVDAFLALHRERRQGTETAPITLGDVMRRGRSRLVAFGADPTAAVAAIARRLQPENPIAAASDQLDGVCGNRSGALN</sequence>
<dbReference type="RefSeq" id="WP_063110567.1">
    <property type="nucleotide sequence ID" value="NZ_JBEPNV010000001.1"/>
</dbReference>
<evidence type="ECO:0000313" key="1">
    <source>
        <dbReference type="EMBL" id="MET3867263.1"/>
    </source>
</evidence>
<reference evidence="1 2" key="1">
    <citation type="submission" date="2024-06" db="EMBL/GenBank/DDBJ databases">
        <title>Genomics of switchgrass bacterial isolates.</title>
        <authorList>
            <person name="Shade A."/>
        </authorList>
    </citation>
    <scope>NUCLEOTIDE SEQUENCE [LARGE SCALE GENOMIC DNA]</scope>
    <source>
        <strain evidence="1 2">PvP084</strain>
    </source>
</reference>
<keyword evidence="2" id="KW-1185">Reference proteome</keyword>